<reference evidence="2 3" key="2">
    <citation type="submission" date="2018-03" db="EMBL/GenBank/DDBJ databases">
        <title>The ancient ancestry and fast evolution of plastids.</title>
        <authorList>
            <person name="Moore K.R."/>
            <person name="Magnabosco C."/>
            <person name="Momper L."/>
            <person name="Gold D.A."/>
            <person name="Bosak T."/>
            <person name="Fournier G.P."/>
        </authorList>
    </citation>
    <scope>NUCLEOTIDE SEQUENCE [LARGE SCALE GENOMIC DNA]</scope>
    <source>
        <strain evidence="2 3">ULC18</strain>
    </source>
</reference>
<evidence type="ECO:0000256" key="1">
    <source>
        <dbReference type="SAM" id="SignalP"/>
    </source>
</evidence>
<sequence>MKALRHWLGIPIAAALALGTASVALSQVVAITPNSQTVQFNGTSGGSKQDSKGCAGSIAPAPNHVVQITADANLQFTLQAAGEPALLIRSSSGQDFCVPADSYSNGKITIPGRWSKGTYSVYVGDRAKGQHPYTLSISRS</sequence>
<comment type="caution">
    <text evidence="2">The sequence shown here is derived from an EMBL/GenBank/DDBJ whole genome shotgun (WGS) entry which is preliminary data.</text>
</comment>
<evidence type="ECO:0000313" key="3">
    <source>
        <dbReference type="Proteomes" id="UP000239576"/>
    </source>
</evidence>
<gene>
    <name evidence="2" type="ORF">C7B82_25100</name>
</gene>
<keyword evidence="1" id="KW-0732">Signal</keyword>
<dbReference type="RefSeq" id="WP_106259522.1">
    <property type="nucleotide sequence ID" value="NZ_CAWNSW010000063.1"/>
</dbReference>
<evidence type="ECO:0000313" key="2">
    <source>
        <dbReference type="EMBL" id="PSB24915.1"/>
    </source>
</evidence>
<dbReference type="EMBL" id="PVWK01000138">
    <property type="protein sequence ID" value="PSB24915.1"/>
    <property type="molecule type" value="Genomic_DNA"/>
</dbReference>
<dbReference type="Proteomes" id="UP000239576">
    <property type="component" value="Unassembled WGS sequence"/>
</dbReference>
<dbReference type="OrthoDB" id="581999at2"/>
<proteinExistence type="predicted"/>
<feature type="signal peptide" evidence="1">
    <location>
        <begin position="1"/>
        <end position="26"/>
    </location>
</feature>
<dbReference type="AlphaFoldDB" id="A0A2T1DWP6"/>
<evidence type="ECO:0008006" key="4">
    <source>
        <dbReference type="Google" id="ProtNLM"/>
    </source>
</evidence>
<keyword evidence="3" id="KW-1185">Reference proteome</keyword>
<feature type="chain" id="PRO_5015587039" description="Peptidase S1" evidence="1">
    <location>
        <begin position="27"/>
        <end position="140"/>
    </location>
</feature>
<organism evidence="2 3">
    <name type="scientific">Stenomitos frigidus ULC18</name>
    <dbReference type="NCBI Taxonomy" id="2107698"/>
    <lineage>
        <taxon>Bacteria</taxon>
        <taxon>Bacillati</taxon>
        <taxon>Cyanobacteriota</taxon>
        <taxon>Cyanophyceae</taxon>
        <taxon>Leptolyngbyales</taxon>
        <taxon>Leptolyngbyaceae</taxon>
        <taxon>Stenomitos</taxon>
    </lineage>
</organism>
<accession>A0A2T1DWP6</accession>
<protein>
    <recommendedName>
        <fullName evidence="4">Peptidase S1</fullName>
    </recommendedName>
</protein>
<reference evidence="3" key="1">
    <citation type="submission" date="2018-02" db="EMBL/GenBank/DDBJ databases">
        <authorList>
            <person name="Moore K."/>
            <person name="Momper L."/>
        </authorList>
    </citation>
    <scope>NUCLEOTIDE SEQUENCE [LARGE SCALE GENOMIC DNA]</scope>
    <source>
        <strain evidence="3">ULC18</strain>
    </source>
</reference>
<name>A0A2T1DWP6_9CYAN</name>